<dbReference type="EMBL" id="QXTE01000325">
    <property type="protein sequence ID" value="TFJ99493.1"/>
    <property type="molecule type" value="Genomic_DNA"/>
</dbReference>
<dbReference type="AlphaFoldDB" id="A0A4D9DXL8"/>
<protein>
    <submittedName>
        <fullName evidence="1">Forkhead box protein G1-like</fullName>
    </submittedName>
</protein>
<evidence type="ECO:0000313" key="1">
    <source>
        <dbReference type="EMBL" id="TFJ99493.1"/>
    </source>
</evidence>
<proteinExistence type="predicted"/>
<reference evidence="1 2" key="2">
    <citation type="submission" date="2019-04" db="EMBL/GenBank/DDBJ databases">
        <title>The genome sequence of big-headed turtle.</title>
        <authorList>
            <person name="Gong S."/>
        </authorList>
    </citation>
    <scope>NUCLEOTIDE SEQUENCE [LARGE SCALE GENOMIC DNA]</scope>
    <source>
        <strain evidence="1">DO16091913</strain>
        <tissue evidence="1">Muscle</tissue>
    </source>
</reference>
<dbReference type="Proteomes" id="UP000297703">
    <property type="component" value="Unassembled WGS sequence"/>
</dbReference>
<reference evidence="1 2" key="1">
    <citation type="submission" date="2019-04" db="EMBL/GenBank/DDBJ databases">
        <title>Draft genome of the big-headed turtle Platysternon megacephalum.</title>
        <authorList>
            <person name="Gong S."/>
        </authorList>
    </citation>
    <scope>NUCLEOTIDE SEQUENCE [LARGE SCALE GENOMIC DNA]</scope>
    <source>
        <strain evidence="1">DO16091913</strain>
        <tissue evidence="1">Muscle</tissue>
    </source>
</reference>
<comment type="caution">
    <text evidence="1">The sequence shown here is derived from an EMBL/GenBank/DDBJ whole genome shotgun (WGS) entry which is preliminary data.</text>
</comment>
<sequence length="101" mass="11106">MAMIHQGAYTGNWNPPTPISGARAIDPLRVAVVDPFIKANQVNTSLSRPEPTRLTMFALRCGNSCLRNVAARTHQFMGANEQSTMTTLRISPLRKPAARED</sequence>
<gene>
    <name evidence="1" type="ORF">DR999_PMT18472</name>
</gene>
<organism evidence="1 2">
    <name type="scientific">Platysternon megacephalum</name>
    <name type="common">big-headed turtle</name>
    <dbReference type="NCBI Taxonomy" id="55544"/>
    <lineage>
        <taxon>Eukaryota</taxon>
        <taxon>Metazoa</taxon>
        <taxon>Chordata</taxon>
        <taxon>Craniata</taxon>
        <taxon>Vertebrata</taxon>
        <taxon>Euteleostomi</taxon>
        <taxon>Archelosauria</taxon>
        <taxon>Testudinata</taxon>
        <taxon>Testudines</taxon>
        <taxon>Cryptodira</taxon>
        <taxon>Durocryptodira</taxon>
        <taxon>Testudinoidea</taxon>
        <taxon>Platysternidae</taxon>
        <taxon>Platysternon</taxon>
    </lineage>
</organism>
<accession>A0A4D9DXL8</accession>
<name>A0A4D9DXL8_9SAUR</name>
<keyword evidence="2" id="KW-1185">Reference proteome</keyword>
<evidence type="ECO:0000313" key="2">
    <source>
        <dbReference type="Proteomes" id="UP000297703"/>
    </source>
</evidence>